<name>A0ABU7WV42_9ACTN</name>
<dbReference type="InterPro" id="IPR038731">
    <property type="entry name" value="RgtA/B/C-like"/>
</dbReference>
<dbReference type="RefSeq" id="WP_331787575.1">
    <property type="nucleotide sequence ID" value="NZ_JAVFKM010000009.1"/>
</dbReference>
<evidence type="ECO:0000256" key="8">
    <source>
        <dbReference type="SAM" id="Phobius"/>
    </source>
</evidence>
<feature type="transmembrane region" description="Helical" evidence="8">
    <location>
        <begin position="341"/>
        <end position="363"/>
    </location>
</feature>
<dbReference type="GO" id="GO:0016757">
    <property type="term" value="F:glycosyltransferase activity"/>
    <property type="evidence" value="ECO:0007669"/>
    <property type="project" value="UniProtKB-KW"/>
</dbReference>
<comment type="caution">
    <text evidence="10">The sequence shown here is derived from an EMBL/GenBank/DDBJ whole genome shotgun (WGS) entry which is preliminary data.</text>
</comment>
<feature type="transmembrane region" description="Helical" evidence="8">
    <location>
        <begin position="143"/>
        <end position="161"/>
    </location>
</feature>
<evidence type="ECO:0000256" key="1">
    <source>
        <dbReference type="ARBA" id="ARBA00004651"/>
    </source>
</evidence>
<feature type="transmembrane region" description="Helical" evidence="8">
    <location>
        <begin position="369"/>
        <end position="386"/>
    </location>
</feature>
<evidence type="ECO:0000256" key="5">
    <source>
        <dbReference type="ARBA" id="ARBA00022692"/>
    </source>
</evidence>
<sequence length="532" mass="55503">MPAEAAPVTLAAALPTRRGITTAPVPAPAPAAAPSSAPALARLAVPVLPALLALALGLWGIRREDSLWRDEAVTWQVGQRSVAEIWDLLGQVDVVHGLYYVLMHGVFELFGVGPVVLRLPSVLAVAAAAAATAAAGRRLAGPWAGLAAGLVLALIPNIQHYAQEGRAYALVTAGVAVATWLLVSAADASGNGAAVVRRRRWPRWAGYGAVMLTTALLNWFSLFVLPAHAVTVLVARRRGARPLLAPWAVSAALVLAGALPLVLASRAQAGQVSWIKPVAVSTLLGVAVLLLVALVCARVPYPGRGRATVSPASVGLPLLAVPQGGLLLASVLVEPVYLDRYVLYTNLGFALLLGVGVAAAVQALPVRTWVLLAGVTATAFVALLPVETGLRTPKSRADDVLRAADRVAVAARTGDGVLFIPAARRDTALVTPTAFTGLDDLALAESPAVSGTIKGVEGSAEHIRTAMLAKSRIVVVTDTRRAAPPAPVREAEKLRVLGRHFERTGRTDTVGRRIEVYEKVRRPATEPAPRPH</sequence>
<feature type="transmembrane region" description="Helical" evidence="8">
    <location>
        <begin position="277"/>
        <end position="301"/>
    </location>
</feature>
<dbReference type="PANTHER" id="PTHR33908">
    <property type="entry name" value="MANNOSYLTRANSFERASE YKCB-RELATED"/>
    <property type="match status" value="1"/>
</dbReference>
<gene>
    <name evidence="10" type="ORF">RB636_19655</name>
</gene>
<feature type="transmembrane region" description="Helical" evidence="8">
    <location>
        <begin position="204"/>
        <end position="224"/>
    </location>
</feature>
<feature type="transmembrane region" description="Helical" evidence="8">
    <location>
        <begin position="167"/>
        <end position="183"/>
    </location>
</feature>
<feature type="domain" description="Glycosyltransferase RgtA/B/C/D-like" evidence="9">
    <location>
        <begin position="102"/>
        <end position="260"/>
    </location>
</feature>
<dbReference type="EC" id="2.4.-.-" evidence="10"/>
<dbReference type="EMBL" id="JAVFKM010000009">
    <property type="protein sequence ID" value="MEF3115393.1"/>
    <property type="molecule type" value="Genomic_DNA"/>
</dbReference>
<evidence type="ECO:0000259" key="9">
    <source>
        <dbReference type="Pfam" id="PF13231"/>
    </source>
</evidence>
<evidence type="ECO:0000313" key="10">
    <source>
        <dbReference type="EMBL" id="MEF3115393.1"/>
    </source>
</evidence>
<comment type="subcellular location">
    <subcellularLocation>
        <location evidence="1">Cell membrane</location>
        <topology evidence="1">Multi-pass membrane protein</topology>
    </subcellularLocation>
</comment>
<keyword evidence="6 8" id="KW-1133">Transmembrane helix</keyword>
<organism evidence="10 11">
    <name type="scientific">Streptomyces chrestomyceticus</name>
    <dbReference type="NCBI Taxonomy" id="68185"/>
    <lineage>
        <taxon>Bacteria</taxon>
        <taxon>Bacillati</taxon>
        <taxon>Actinomycetota</taxon>
        <taxon>Actinomycetes</taxon>
        <taxon>Kitasatosporales</taxon>
        <taxon>Streptomycetaceae</taxon>
        <taxon>Streptomyces</taxon>
    </lineage>
</organism>
<keyword evidence="2" id="KW-1003">Cell membrane</keyword>
<feature type="transmembrane region" description="Helical" evidence="8">
    <location>
        <begin position="244"/>
        <end position="265"/>
    </location>
</feature>
<accession>A0ABU7WV42</accession>
<keyword evidence="11" id="KW-1185">Reference proteome</keyword>
<proteinExistence type="predicted"/>
<evidence type="ECO:0000313" key="11">
    <source>
        <dbReference type="Proteomes" id="UP001348265"/>
    </source>
</evidence>
<protein>
    <submittedName>
        <fullName evidence="10">Glycosyltransferase family 39 protein</fullName>
        <ecNumber evidence="10">2.4.-.-</ecNumber>
    </submittedName>
</protein>
<evidence type="ECO:0000256" key="4">
    <source>
        <dbReference type="ARBA" id="ARBA00022679"/>
    </source>
</evidence>
<keyword evidence="7 8" id="KW-0472">Membrane</keyword>
<dbReference type="InterPro" id="IPR050297">
    <property type="entry name" value="LipidA_mod_glycosyltrf_83"/>
</dbReference>
<dbReference type="Proteomes" id="UP001348265">
    <property type="component" value="Unassembled WGS sequence"/>
</dbReference>
<dbReference type="PANTHER" id="PTHR33908:SF3">
    <property type="entry name" value="UNDECAPRENYL PHOSPHATE-ALPHA-4-AMINO-4-DEOXY-L-ARABINOSE ARABINOSYL TRANSFERASE"/>
    <property type="match status" value="1"/>
</dbReference>
<keyword evidence="5 8" id="KW-0812">Transmembrane</keyword>
<keyword evidence="4 10" id="KW-0808">Transferase</keyword>
<evidence type="ECO:0000256" key="6">
    <source>
        <dbReference type="ARBA" id="ARBA00022989"/>
    </source>
</evidence>
<evidence type="ECO:0000256" key="2">
    <source>
        <dbReference type="ARBA" id="ARBA00022475"/>
    </source>
</evidence>
<evidence type="ECO:0000256" key="7">
    <source>
        <dbReference type="ARBA" id="ARBA00023136"/>
    </source>
</evidence>
<keyword evidence="3 10" id="KW-0328">Glycosyltransferase</keyword>
<evidence type="ECO:0000256" key="3">
    <source>
        <dbReference type="ARBA" id="ARBA00022676"/>
    </source>
</evidence>
<dbReference type="Pfam" id="PF13231">
    <property type="entry name" value="PMT_2"/>
    <property type="match status" value="1"/>
</dbReference>
<feature type="transmembrane region" description="Helical" evidence="8">
    <location>
        <begin position="313"/>
        <end position="334"/>
    </location>
</feature>
<reference evidence="10 11" key="1">
    <citation type="submission" date="2023-08" db="EMBL/GenBank/DDBJ databases">
        <authorList>
            <person name="Sharma P."/>
            <person name="Verma V."/>
            <person name="Mohan M.K."/>
            <person name="Dubey A.K."/>
        </authorList>
    </citation>
    <scope>NUCLEOTIDE SEQUENCE [LARGE SCALE GENOMIC DNA]</scope>
    <source>
        <strain evidence="10 11">ADP4</strain>
    </source>
</reference>
<feature type="transmembrane region" description="Helical" evidence="8">
    <location>
        <begin position="43"/>
        <end position="61"/>
    </location>
</feature>